<reference evidence="3" key="1">
    <citation type="submission" date="2015-08" db="EMBL/GenBank/DDBJ databases">
        <authorList>
            <person name="Varghese N."/>
        </authorList>
    </citation>
    <scope>NUCLEOTIDE SEQUENCE [LARGE SCALE GENOMIC DNA]</scope>
    <source>
        <strain evidence="3">DSM 18181</strain>
    </source>
</reference>
<feature type="transmembrane region" description="Helical" evidence="1">
    <location>
        <begin position="225"/>
        <end position="244"/>
    </location>
</feature>
<keyword evidence="3" id="KW-1185">Reference proteome</keyword>
<evidence type="ECO:0000313" key="2">
    <source>
        <dbReference type="EMBL" id="CUA95649.1"/>
    </source>
</evidence>
<keyword evidence="1" id="KW-0812">Transmembrane</keyword>
<feature type="transmembrane region" description="Helical" evidence="1">
    <location>
        <begin position="100"/>
        <end position="121"/>
    </location>
</feature>
<dbReference type="AlphaFoldDB" id="A0A0K6HXL7"/>
<proteinExistence type="predicted"/>
<keyword evidence="1" id="KW-0472">Membrane</keyword>
<organism evidence="2 3">
    <name type="scientific">Thiomonas bhubaneswarensis</name>
    <dbReference type="NCBI Taxonomy" id="339866"/>
    <lineage>
        <taxon>Bacteria</taxon>
        <taxon>Pseudomonadati</taxon>
        <taxon>Pseudomonadota</taxon>
        <taxon>Betaproteobacteria</taxon>
        <taxon>Burkholderiales</taxon>
        <taxon>Thiomonas</taxon>
    </lineage>
</organism>
<sequence length="254" mass="27179">MPVHTLRRLTGRRRTPWADRVLGLVLAAVAGAANAGGFVAVHQYTSHMTGIVSEMADHLAVGNWTLVAAGTGAVLSFVVGAMVSTLLINLGRRQHLHSEYALPLVLEAGVMLVFGLMGTSLSERDWVFIPATVSLLCFMMGLQNAMITKVSHAVIRTTHVTGIVTDIGIELGRMVYWNRAPDPQLRPVRADLGHLALLTGLLLLFFGGGVVGAISFARIGYVTTLPLAALLLLLAAVPVGDDLYKLRKRLLSSL</sequence>
<feature type="transmembrane region" description="Helical" evidence="1">
    <location>
        <begin position="195"/>
        <end position="219"/>
    </location>
</feature>
<gene>
    <name evidence="2" type="ORF">Ga0061069_103183</name>
</gene>
<dbReference type="EMBL" id="CYHF01000003">
    <property type="protein sequence ID" value="CUA95649.1"/>
    <property type="molecule type" value="Genomic_DNA"/>
</dbReference>
<evidence type="ECO:0000256" key="1">
    <source>
        <dbReference type="SAM" id="Phobius"/>
    </source>
</evidence>
<name>A0A0K6HXL7_9BURK</name>
<evidence type="ECO:0000313" key="3">
    <source>
        <dbReference type="Proteomes" id="UP000183649"/>
    </source>
</evidence>
<feature type="transmembrane region" description="Helical" evidence="1">
    <location>
        <begin position="127"/>
        <end position="147"/>
    </location>
</feature>
<dbReference type="Pfam" id="PF06912">
    <property type="entry name" value="DUF1275"/>
    <property type="match status" value="1"/>
</dbReference>
<dbReference type="InterPro" id="IPR010699">
    <property type="entry name" value="DUF1275"/>
</dbReference>
<protein>
    <submittedName>
        <fullName evidence="2">Uncharacterized membrane protein YoaK, UPF0700 family</fullName>
    </submittedName>
</protein>
<dbReference type="PANTHER" id="PTHR37314:SF4">
    <property type="entry name" value="UPF0700 TRANSMEMBRANE PROTEIN YOAK"/>
    <property type="match status" value="1"/>
</dbReference>
<dbReference type="Proteomes" id="UP000183649">
    <property type="component" value="Unassembled WGS sequence"/>
</dbReference>
<feature type="transmembrane region" description="Helical" evidence="1">
    <location>
        <begin position="21"/>
        <end position="44"/>
    </location>
</feature>
<feature type="transmembrane region" description="Helical" evidence="1">
    <location>
        <begin position="64"/>
        <end position="88"/>
    </location>
</feature>
<dbReference type="PANTHER" id="PTHR37314">
    <property type="entry name" value="SLR0142 PROTEIN"/>
    <property type="match status" value="1"/>
</dbReference>
<dbReference type="RefSeq" id="WP_055449984.1">
    <property type="nucleotide sequence ID" value="NZ_CYHF01000003.1"/>
</dbReference>
<keyword evidence="1" id="KW-1133">Transmembrane helix</keyword>
<dbReference type="OrthoDB" id="270162at2"/>
<accession>A0A0K6HXL7</accession>